<dbReference type="AlphaFoldDB" id="A0A0E9NIW7"/>
<organism evidence="1 2">
    <name type="scientific">Saitoella complicata (strain BCRC 22490 / CBS 7301 / JCM 7358 / NBRC 10748 / NRRL Y-17804)</name>
    <dbReference type="NCBI Taxonomy" id="698492"/>
    <lineage>
        <taxon>Eukaryota</taxon>
        <taxon>Fungi</taxon>
        <taxon>Dikarya</taxon>
        <taxon>Ascomycota</taxon>
        <taxon>Taphrinomycotina</taxon>
        <taxon>Taphrinomycotina incertae sedis</taxon>
        <taxon>Saitoella</taxon>
    </lineage>
</organism>
<dbReference type="EMBL" id="BACD03000026">
    <property type="protein sequence ID" value="GAO49789.1"/>
    <property type="molecule type" value="Genomic_DNA"/>
</dbReference>
<reference evidence="1 2" key="2">
    <citation type="journal article" date="2014" name="J. Gen. Appl. Microbiol.">
        <title>The early diverging ascomycetous budding yeast Saitoella complicata has three histone deacetylases belonging to the Clr6, Hos2, and Rpd3 lineages.</title>
        <authorList>
            <person name="Nishida H."/>
            <person name="Matsumoto T."/>
            <person name="Kondo S."/>
            <person name="Hamamoto M."/>
            <person name="Yoshikawa H."/>
        </authorList>
    </citation>
    <scope>NUCLEOTIDE SEQUENCE [LARGE SCALE GENOMIC DNA]</scope>
    <source>
        <strain evidence="1 2">NRRL Y-17804</strain>
    </source>
</reference>
<comment type="caution">
    <text evidence="1">The sequence shown here is derived from an EMBL/GenBank/DDBJ whole genome shotgun (WGS) entry which is preliminary data.</text>
</comment>
<dbReference type="Proteomes" id="UP000033140">
    <property type="component" value="Unassembled WGS sequence"/>
</dbReference>
<protein>
    <submittedName>
        <fullName evidence="1">Uncharacterized protein</fullName>
    </submittedName>
</protein>
<gene>
    <name evidence="1" type="ORF">G7K_3931-t1</name>
</gene>
<accession>A0A0E9NIW7</accession>
<name>A0A0E9NIW7_SAICN</name>
<reference evidence="1 2" key="3">
    <citation type="journal article" date="2015" name="Genome Announc.">
        <title>Draft Genome Sequence of the Archiascomycetous Yeast Saitoella complicata.</title>
        <authorList>
            <person name="Yamauchi K."/>
            <person name="Kondo S."/>
            <person name="Hamamoto M."/>
            <person name="Takahashi Y."/>
            <person name="Ogura Y."/>
            <person name="Hayashi T."/>
            <person name="Nishida H."/>
        </authorList>
    </citation>
    <scope>NUCLEOTIDE SEQUENCE [LARGE SCALE GENOMIC DNA]</scope>
    <source>
        <strain evidence="1 2">NRRL Y-17804</strain>
    </source>
</reference>
<reference evidence="1 2" key="1">
    <citation type="journal article" date="2011" name="J. Gen. Appl. Microbiol.">
        <title>Draft genome sequencing of the enigmatic yeast Saitoella complicata.</title>
        <authorList>
            <person name="Nishida H."/>
            <person name="Hamamoto M."/>
            <person name="Sugiyama J."/>
        </authorList>
    </citation>
    <scope>NUCLEOTIDE SEQUENCE [LARGE SCALE GENOMIC DNA]</scope>
    <source>
        <strain evidence="1 2">NRRL Y-17804</strain>
    </source>
</reference>
<proteinExistence type="predicted"/>
<evidence type="ECO:0000313" key="1">
    <source>
        <dbReference type="EMBL" id="GAO49789.1"/>
    </source>
</evidence>
<keyword evidence="2" id="KW-1185">Reference proteome</keyword>
<evidence type="ECO:0000313" key="2">
    <source>
        <dbReference type="Proteomes" id="UP000033140"/>
    </source>
</evidence>
<sequence length="94" mass="10570">MSVEPFYDELMMLATGANISQILCFDNLLPWGLGFVVITRNPVSCSREGRQQLVWYHSCARLFNDHYAYAALHVPLPVTQKADTLSPEIVSKSP</sequence>